<evidence type="ECO:0000256" key="9">
    <source>
        <dbReference type="RuleBase" id="RU369079"/>
    </source>
</evidence>
<keyword evidence="7 9" id="KW-0472">Membrane</keyword>
<evidence type="ECO:0000256" key="7">
    <source>
        <dbReference type="ARBA" id="ARBA00023136"/>
    </source>
</evidence>
<evidence type="ECO:0000256" key="3">
    <source>
        <dbReference type="ARBA" id="ARBA00022475"/>
    </source>
</evidence>
<accession>A0A934JN09</accession>
<evidence type="ECO:0000313" key="11">
    <source>
        <dbReference type="EMBL" id="MBJ7537433.1"/>
    </source>
</evidence>
<dbReference type="Pfam" id="PF04290">
    <property type="entry name" value="DctQ"/>
    <property type="match status" value="1"/>
</dbReference>
<feature type="transmembrane region" description="Helical" evidence="9">
    <location>
        <begin position="56"/>
        <end position="75"/>
    </location>
</feature>
<keyword evidence="5 9" id="KW-0812">Transmembrane</keyword>
<dbReference type="PANTHER" id="PTHR35011">
    <property type="entry name" value="2,3-DIKETO-L-GULONATE TRAP TRANSPORTER SMALL PERMEASE PROTEIN YIAM"/>
    <property type="match status" value="1"/>
</dbReference>
<evidence type="ECO:0000256" key="1">
    <source>
        <dbReference type="ARBA" id="ARBA00004429"/>
    </source>
</evidence>
<proteinExistence type="inferred from homology"/>
<feature type="transmembrane region" description="Helical" evidence="9">
    <location>
        <begin position="136"/>
        <end position="157"/>
    </location>
</feature>
<comment type="caution">
    <text evidence="11">The sequence shown here is derived from an EMBL/GenBank/DDBJ whole genome shotgun (WGS) entry which is preliminary data.</text>
</comment>
<organism evidence="11 12">
    <name type="scientific">Marinomonas transparens</name>
    <dbReference type="NCBI Taxonomy" id="2795388"/>
    <lineage>
        <taxon>Bacteria</taxon>
        <taxon>Pseudomonadati</taxon>
        <taxon>Pseudomonadota</taxon>
        <taxon>Gammaproteobacteria</taxon>
        <taxon>Oceanospirillales</taxon>
        <taxon>Oceanospirillaceae</taxon>
        <taxon>Marinomonas</taxon>
    </lineage>
</organism>
<evidence type="ECO:0000256" key="2">
    <source>
        <dbReference type="ARBA" id="ARBA00022448"/>
    </source>
</evidence>
<feature type="transmembrane region" description="Helical" evidence="9">
    <location>
        <begin position="20"/>
        <end position="44"/>
    </location>
</feature>
<evidence type="ECO:0000256" key="4">
    <source>
        <dbReference type="ARBA" id="ARBA00022519"/>
    </source>
</evidence>
<dbReference type="GO" id="GO:0015740">
    <property type="term" value="P:C4-dicarboxylate transport"/>
    <property type="evidence" value="ECO:0007669"/>
    <property type="project" value="TreeGrafter"/>
</dbReference>
<evidence type="ECO:0000256" key="8">
    <source>
        <dbReference type="ARBA" id="ARBA00038436"/>
    </source>
</evidence>
<feature type="transmembrane region" description="Helical" evidence="9">
    <location>
        <begin position="95"/>
        <end position="116"/>
    </location>
</feature>
<comment type="subunit">
    <text evidence="9">The complex comprises the extracytoplasmic solute receptor protein and the two transmembrane proteins.</text>
</comment>
<dbReference type="InterPro" id="IPR007387">
    <property type="entry name" value="TRAP_DctQ"/>
</dbReference>
<dbReference type="EMBL" id="JAEMNX010000005">
    <property type="protein sequence ID" value="MBJ7537433.1"/>
    <property type="molecule type" value="Genomic_DNA"/>
</dbReference>
<feature type="domain" description="Tripartite ATP-independent periplasmic transporters DctQ component" evidence="10">
    <location>
        <begin position="35"/>
        <end position="159"/>
    </location>
</feature>
<gene>
    <name evidence="11" type="ORF">I8J31_07020</name>
</gene>
<comment type="function">
    <text evidence="9">Part of the tripartite ATP-independent periplasmic (TRAP) transport system.</text>
</comment>
<name>A0A934JN09_9GAMM</name>
<evidence type="ECO:0000256" key="5">
    <source>
        <dbReference type="ARBA" id="ARBA00022692"/>
    </source>
</evidence>
<evidence type="ECO:0000259" key="10">
    <source>
        <dbReference type="Pfam" id="PF04290"/>
    </source>
</evidence>
<comment type="similarity">
    <text evidence="8 9">Belongs to the TRAP transporter small permease family.</text>
</comment>
<dbReference type="InterPro" id="IPR055348">
    <property type="entry name" value="DctQ"/>
</dbReference>
<dbReference type="GO" id="GO:0022857">
    <property type="term" value="F:transmembrane transporter activity"/>
    <property type="evidence" value="ECO:0007669"/>
    <property type="project" value="UniProtKB-UniRule"/>
</dbReference>
<dbReference type="Proteomes" id="UP000628710">
    <property type="component" value="Unassembled WGS sequence"/>
</dbReference>
<dbReference type="AlphaFoldDB" id="A0A934JN09"/>
<keyword evidence="12" id="KW-1185">Reference proteome</keyword>
<keyword evidence="6 9" id="KW-1133">Transmembrane helix</keyword>
<keyword evidence="2 9" id="KW-0813">Transport</keyword>
<sequence length="168" mass="19645">MTTPIRRRDLTKIGNLLSKVADSIGALFFLIAFVGFLVQIFYRYALNDPIRWTEEVIMIVFIWAVFWAAAFMVPIKNHVTLEVVYSVVPKKTKRIFAIISMFTIILAFIILIPATIEYLDFLTRKKSPVLRLPMHWIYSCYLLFLVGFTIKSSIRLWKLFGSDWRSNI</sequence>
<comment type="subcellular location">
    <subcellularLocation>
        <location evidence="1 9">Cell inner membrane</location>
        <topology evidence="1 9">Multi-pass membrane protein</topology>
    </subcellularLocation>
</comment>
<keyword evidence="3" id="KW-1003">Cell membrane</keyword>
<evidence type="ECO:0000313" key="12">
    <source>
        <dbReference type="Proteomes" id="UP000628710"/>
    </source>
</evidence>
<keyword evidence="4 9" id="KW-0997">Cell inner membrane</keyword>
<dbReference type="GO" id="GO:0005886">
    <property type="term" value="C:plasma membrane"/>
    <property type="evidence" value="ECO:0007669"/>
    <property type="project" value="UniProtKB-SubCell"/>
</dbReference>
<dbReference type="PANTHER" id="PTHR35011:SF2">
    <property type="entry name" value="2,3-DIKETO-L-GULONATE TRAP TRANSPORTER SMALL PERMEASE PROTEIN YIAM"/>
    <property type="match status" value="1"/>
</dbReference>
<evidence type="ECO:0000256" key="6">
    <source>
        <dbReference type="ARBA" id="ARBA00022989"/>
    </source>
</evidence>
<dbReference type="RefSeq" id="WP_199467566.1">
    <property type="nucleotide sequence ID" value="NZ_JAEMNX010000005.1"/>
</dbReference>
<protein>
    <recommendedName>
        <fullName evidence="9">TRAP transporter small permease protein</fullName>
    </recommendedName>
</protein>
<reference evidence="11" key="1">
    <citation type="submission" date="2020-12" db="EMBL/GenBank/DDBJ databases">
        <title>Marinomonas arctica sp. nov., a psychrotolerant bacterium isolated from the Arctic.</title>
        <authorList>
            <person name="Zhang Y."/>
        </authorList>
    </citation>
    <scope>NUCLEOTIDE SEQUENCE</scope>
    <source>
        <strain evidence="11">C1424</strain>
    </source>
</reference>